<evidence type="ECO:0000313" key="1">
    <source>
        <dbReference type="EMBL" id="WMV45783.1"/>
    </source>
</evidence>
<organism evidence="1 2">
    <name type="scientific">Solanum verrucosum</name>
    <dbReference type="NCBI Taxonomy" id="315347"/>
    <lineage>
        <taxon>Eukaryota</taxon>
        <taxon>Viridiplantae</taxon>
        <taxon>Streptophyta</taxon>
        <taxon>Embryophyta</taxon>
        <taxon>Tracheophyta</taxon>
        <taxon>Spermatophyta</taxon>
        <taxon>Magnoliopsida</taxon>
        <taxon>eudicotyledons</taxon>
        <taxon>Gunneridae</taxon>
        <taxon>Pentapetalae</taxon>
        <taxon>asterids</taxon>
        <taxon>lamiids</taxon>
        <taxon>Solanales</taxon>
        <taxon>Solanaceae</taxon>
        <taxon>Solanoideae</taxon>
        <taxon>Solaneae</taxon>
        <taxon>Solanum</taxon>
    </lineage>
</organism>
<keyword evidence="2" id="KW-1185">Reference proteome</keyword>
<name>A0AAF0ZQ55_SOLVR</name>
<reference evidence="1" key="1">
    <citation type="submission" date="2023-08" db="EMBL/GenBank/DDBJ databases">
        <title>A de novo genome assembly of Solanum verrucosum Schlechtendal, a Mexican diploid species geographically isolated from the other diploid A-genome species in potato relatives.</title>
        <authorList>
            <person name="Hosaka K."/>
        </authorList>
    </citation>
    <scope>NUCLEOTIDE SEQUENCE</scope>
    <source>
        <tissue evidence="1">Young leaves</tissue>
    </source>
</reference>
<gene>
    <name evidence="1" type="ORF">MTR67_039168</name>
</gene>
<accession>A0AAF0ZQ55</accession>
<proteinExistence type="predicted"/>
<evidence type="ECO:0000313" key="2">
    <source>
        <dbReference type="Proteomes" id="UP001234989"/>
    </source>
</evidence>
<dbReference type="AlphaFoldDB" id="A0AAF0ZQ55"/>
<protein>
    <submittedName>
        <fullName evidence="1">Uncharacterized protein</fullName>
    </submittedName>
</protein>
<dbReference type="Proteomes" id="UP001234989">
    <property type="component" value="Chromosome 9"/>
</dbReference>
<sequence length="71" mass="8252">MSELKAFDDRKAGVKRLVDARITKIPQIFILRPINRTNSSYPSKTQFFFPVTDLEGVGYFKINFKTYFGLD</sequence>
<dbReference type="EMBL" id="CP133620">
    <property type="protein sequence ID" value="WMV45783.1"/>
    <property type="molecule type" value="Genomic_DNA"/>
</dbReference>